<dbReference type="Proteomes" id="UP000187735">
    <property type="component" value="Chromosome"/>
</dbReference>
<evidence type="ECO:0000313" key="5">
    <source>
        <dbReference type="Proteomes" id="UP000187735"/>
    </source>
</evidence>
<name>A0A1P8W8T2_9PLAN</name>
<keyword evidence="5" id="KW-1185">Reference proteome</keyword>
<dbReference type="InterPro" id="IPR004104">
    <property type="entry name" value="Gfo/Idh/MocA-like_OxRdtase_C"/>
</dbReference>
<sequence length="369" mass="39774">MAKTWRVGIIGSTARGNYGHGVDVAFTKIPDVTIVAVADHDDAGRVQAQKRVGAANAYSDYRKMLATKQLDIVAICPRWMDQHHDMIMAAAEAGCHIYMEKPFCPTLKECDEAVRALEMRHLKLGIAHVTQYSPVLDTVLSIIKHGEIGEVLELRGRGKEDRRGGGEDLWVLGSHVMGMMRSIAGGNASSCIATVFNKQAPVTKANVVEGAEGIGLLAGDHLRAQYSFPNGVSGYFASKRGAGGSPTRFGLQVMGSRGIIELQSGYLKPAFILQDSSWSPGRTGKTWKTITSAGIDKAEPRTDGTYEGGHIAAIRDLTDSVEGQRDTRCSAEDSRAIVEMIAAVFESHRIGAEVELPLKTRGNPLSLLT</sequence>
<dbReference type="Pfam" id="PF01408">
    <property type="entry name" value="GFO_IDH_MocA"/>
    <property type="match status" value="1"/>
</dbReference>
<dbReference type="InterPro" id="IPR000683">
    <property type="entry name" value="Gfo/Idh/MocA-like_OxRdtase_N"/>
</dbReference>
<evidence type="ECO:0000259" key="3">
    <source>
        <dbReference type="Pfam" id="PF02894"/>
    </source>
</evidence>
<dbReference type="EMBL" id="CP017641">
    <property type="protein sequence ID" value="APZ90462.1"/>
    <property type="molecule type" value="Genomic_DNA"/>
</dbReference>
<dbReference type="GO" id="GO:0016491">
    <property type="term" value="F:oxidoreductase activity"/>
    <property type="evidence" value="ECO:0007669"/>
    <property type="project" value="UniProtKB-KW"/>
</dbReference>
<dbReference type="InterPro" id="IPR036291">
    <property type="entry name" value="NAD(P)-bd_dom_sf"/>
</dbReference>
<dbReference type="STRING" id="1891926.Fuma_00037"/>
<dbReference type="PANTHER" id="PTHR43818:SF11">
    <property type="entry name" value="BCDNA.GH03377"/>
    <property type="match status" value="1"/>
</dbReference>
<dbReference type="InterPro" id="IPR050463">
    <property type="entry name" value="Gfo/Idh/MocA_oxidrdct_glycsds"/>
</dbReference>
<dbReference type="GO" id="GO:0000166">
    <property type="term" value="F:nucleotide binding"/>
    <property type="evidence" value="ECO:0007669"/>
    <property type="project" value="InterPro"/>
</dbReference>
<dbReference type="SUPFAM" id="SSF51735">
    <property type="entry name" value="NAD(P)-binding Rossmann-fold domains"/>
    <property type="match status" value="1"/>
</dbReference>
<protein>
    <submittedName>
        <fullName evidence="4">Alpha-N-acetylgalactosaminidase</fullName>
        <ecNumber evidence="4">3.2.1.49</ecNumber>
    </submittedName>
</protein>
<keyword evidence="1" id="KW-0560">Oxidoreductase</keyword>
<organism evidence="4 5">
    <name type="scientific">Fuerstiella marisgermanici</name>
    <dbReference type="NCBI Taxonomy" id="1891926"/>
    <lineage>
        <taxon>Bacteria</taxon>
        <taxon>Pseudomonadati</taxon>
        <taxon>Planctomycetota</taxon>
        <taxon>Planctomycetia</taxon>
        <taxon>Planctomycetales</taxon>
        <taxon>Planctomycetaceae</taxon>
        <taxon>Fuerstiella</taxon>
    </lineage>
</organism>
<dbReference type="EC" id="3.2.1.49" evidence="4"/>
<keyword evidence="4" id="KW-0378">Hydrolase</keyword>
<keyword evidence="4" id="KW-0326">Glycosidase</keyword>
<accession>A0A1P8W8T2</accession>
<reference evidence="4 5" key="1">
    <citation type="journal article" date="2016" name="Front. Microbiol.">
        <title>Fuerstia marisgermanicae gen. nov., sp. nov., an Unusual Member of the Phylum Planctomycetes from the German Wadden Sea.</title>
        <authorList>
            <person name="Kohn T."/>
            <person name="Heuer A."/>
            <person name="Jogler M."/>
            <person name="Vollmers J."/>
            <person name="Boedeker C."/>
            <person name="Bunk B."/>
            <person name="Rast P."/>
            <person name="Borchert D."/>
            <person name="Glockner I."/>
            <person name="Freese H.M."/>
            <person name="Klenk H.P."/>
            <person name="Overmann J."/>
            <person name="Kaster A.K."/>
            <person name="Rohde M."/>
            <person name="Wiegand S."/>
            <person name="Jogler C."/>
        </authorList>
    </citation>
    <scope>NUCLEOTIDE SEQUENCE [LARGE SCALE GENOMIC DNA]</scope>
    <source>
        <strain evidence="4 5">NH11</strain>
    </source>
</reference>
<feature type="domain" description="Gfo/Idh/MocA-like oxidoreductase N-terminal" evidence="2">
    <location>
        <begin position="6"/>
        <end position="127"/>
    </location>
</feature>
<dbReference type="OrthoDB" id="9776544at2"/>
<evidence type="ECO:0000259" key="2">
    <source>
        <dbReference type="Pfam" id="PF01408"/>
    </source>
</evidence>
<feature type="domain" description="Gfo/Idh/MocA-like oxidoreductase C-terminal" evidence="3">
    <location>
        <begin position="161"/>
        <end position="356"/>
    </location>
</feature>
<dbReference type="KEGG" id="fmr:Fuma_00037"/>
<evidence type="ECO:0000256" key="1">
    <source>
        <dbReference type="ARBA" id="ARBA00023002"/>
    </source>
</evidence>
<dbReference type="GO" id="GO:0008456">
    <property type="term" value="F:alpha-N-acetylgalactosaminidase activity"/>
    <property type="evidence" value="ECO:0007669"/>
    <property type="project" value="UniProtKB-EC"/>
</dbReference>
<dbReference type="RefSeq" id="WP_077022357.1">
    <property type="nucleotide sequence ID" value="NZ_CP017641.1"/>
</dbReference>
<evidence type="ECO:0000313" key="4">
    <source>
        <dbReference type="EMBL" id="APZ90462.1"/>
    </source>
</evidence>
<dbReference type="AlphaFoldDB" id="A0A1P8W8T2"/>
<dbReference type="PANTHER" id="PTHR43818">
    <property type="entry name" value="BCDNA.GH03377"/>
    <property type="match status" value="1"/>
</dbReference>
<dbReference type="Gene3D" id="3.30.360.10">
    <property type="entry name" value="Dihydrodipicolinate Reductase, domain 2"/>
    <property type="match status" value="1"/>
</dbReference>
<dbReference type="SUPFAM" id="SSF55347">
    <property type="entry name" value="Glyceraldehyde-3-phosphate dehydrogenase-like, C-terminal domain"/>
    <property type="match status" value="1"/>
</dbReference>
<dbReference type="Pfam" id="PF02894">
    <property type="entry name" value="GFO_IDH_MocA_C"/>
    <property type="match status" value="1"/>
</dbReference>
<dbReference type="Gene3D" id="3.40.50.720">
    <property type="entry name" value="NAD(P)-binding Rossmann-like Domain"/>
    <property type="match status" value="1"/>
</dbReference>
<gene>
    <name evidence="4" type="primary">nagA_1</name>
    <name evidence="4" type="ORF">Fuma_00037</name>
</gene>
<proteinExistence type="predicted"/>